<gene>
    <name evidence="2" type="ORF">GGI15_004238</name>
</gene>
<dbReference type="Proteomes" id="UP001140172">
    <property type="component" value="Unassembled WGS sequence"/>
</dbReference>
<name>A0A9W8H8K9_9FUNG</name>
<dbReference type="EMBL" id="JANBUM010000362">
    <property type="protein sequence ID" value="KAJ2778230.1"/>
    <property type="molecule type" value="Genomic_DNA"/>
</dbReference>
<evidence type="ECO:0000256" key="1">
    <source>
        <dbReference type="SAM" id="MobiDB-lite"/>
    </source>
</evidence>
<evidence type="ECO:0000313" key="2">
    <source>
        <dbReference type="EMBL" id="KAJ2778230.1"/>
    </source>
</evidence>
<accession>A0A9W8H8K9</accession>
<proteinExistence type="predicted"/>
<dbReference type="AlphaFoldDB" id="A0A9W8H8K9"/>
<evidence type="ECO:0000313" key="3">
    <source>
        <dbReference type="Proteomes" id="UP001140172"/>
    </source>
</evidence>
<feature type="region of interest" description="Disordered" evidence="1">
    <location>
        <begin position="1"/>
        <end position="28"/>
    </location>
</feature>
<keyword evidence="3" id="KW-1185">Reference proteome</keyword>
<organism evidence="2 3">
    <name type="scientific">Coemansia interrupta</name>
    <dbReference type="NCBI Taxonomy" id="1126814"/>
    <lineage>
        <taxon>Eukaryota</taxon>
        <taxon>Fungi</taxon>
        <taxon>Fungi incertae sedis</taxon>
        <taxon>Zoopagomycota</taxon>
        <taxon>Kickxellomycotina</taxon>
        <taxon>Kickxellomycetes</taxon>
        <taxon>Kickxellales</taxon>
        <taxon>Kickxellaceae</taxon>
        <taxon>Coemansia</taxon>
    </lineage>
</organism>
<feature type="non-terminal residue" evidence="2">
    <location>
        <position position="104"/>
    </location>
</feature>
<protein>
    <submittedName>
        <fullName evidence="2">Uncharacterized protein</fullName>
    </submittedName>
</protein>
<reference evidence="2" key="1">
    <citation type="submission" date="2022-07" db="EMBL/GenBank/DDBJ databases">
        <title>Phylogenomic reconstructions and comparative analyses of Kickxellomycotina fungi.</title>
        <authorList>
            <person name="Reynolds N.K."/>
            <person name="Stajich J.E."/>
            <person name="Barry K."/>
            <person name="Grigoriev I.V."/>
            <person name="Crous P."/>
            <person name="Smith M.E."/>
        </authorList>
    </citation>
    <scope>NUCLEOTIDE SEQUENCE</scope>
    <source>
        <strain evidence="2">BCRC 34489</strain>
    </source>
</reference>
<sequence length="104" mass="11416">MTNMRPTGDATDMGGHHGGDTVETGRGVEVDPVGATLLRDGVDPKRLSELILDMVSVIQDHRRSADAHEECARVRDEHVMETAQGLAAQSARIDLINHQYDELR</sequence>
<comment type="caution">
    <text evidence="2">The sequence shown here is derived from an EMBL/GenBank/DDBJ whole genome shotgun (WGS) entry which is preliminary data.</text>
</comment>